<dbReference type="InterPro" id="IPR003362">
    <property type="entry name" value="Bact_transf"/>
</dbReference>
<evidence type="ECO:0000256" key="2">
    <source>
        <dbReference type="SAM" id="Phobius"/>
    </source>
</evidence>
<organism evidence="4 5">
    <name type="scientific">Paenibacillus oceani</name>
    <dbReference type="NCBI Taxonomy" id="2772510"/>
    <lineage>
        <taxon>Bacteria</taxon>
        <taxon>Bacillati</taxon>
        <taxon>Bacillota</taxon>
        <taxon>Bacilli</taxon>
        <taxon>Bacillales</taxon>
        <taxon>Paenibacillaceae</taxon>
        <taxon>Paenibacillus</taxon>
    </lineage>
</organism>
<dbReference type="PANTHER" id="PTHR30576">
    <property type="entry name" value="COLANIC BIOSYNTHESIS UDP-GLUCOSE LIPID CARRIER TRANSFERASE"/>
    <property type="match status" value="1"/>
</dbReference>
<keyword evidence="5" id="KW-1185">Reference proteome</keyword>
<name>A0A927CGF1_9BACL</name>
<keyword evidence="4" id="KW-0808">Transferase</keyword>
<keyword evidence="2" id="KW-0472">Membrane</keyword>
<evidence type="ECO:0000259" key="3">
    <source>
        <dbReference type="Pfam" id="PF02397"/>
    </source>
</evidence>
<feature type="domain" description="Bacterial sugar transferase" evidence="3">
    <location>
        <begin position="1"/>
        <end position="191"/>
    </location>
</feature>
<evidence type="ECO:0000313" key="4">
    <source>
        <dbReference type="EMBL" id="MBD2866502.1"/>
    </source>
</evidence>
<proteinExistence type="inferred from homology"/>
<feature type="transmembrane region" description="Helical" evidence="2">
    <location>
        <begin position="6"/>
        <end position="25"/>
    </location>
</feature>
<dbReference type="Proteomes" id="UP000639396">
    <property type="component" value="Unassembled WGS sequence"/>
</dbReference>
<evidence type="ECO:0000313" key="5">
    <source>
        <dbReference type="Proteomes" id="UP000639396"/>
    </source>
</evidence>
<keyword evidence="2" id="KW-0812">Transmembrane</keyword>
<comment type="similarity">
    <text evidence="1">Belongs to the bacterial sugar transferase family.</text>
</comment>
<sequence length="193" mass="22339">MFDVFFSVAGLLLTLPVLLVISFLIKTTSKGPVFFKQIRVGQNGKYFKIYKFRTMVVDAEKKGMQITVGKDRRITKCGHFLRKTKLDELPQLINVLIGEMSFVGPRPEVPKYVELYTRNQRGILKVRPGITDYASIEYFDENKLLGESDNPEETYVKVIMVNKLLLNLKYLKRVSILEDITLIFRTLKKIVVR</sequence>
<dbReference type="GO" id="GO:0016780">
    <property type="term" value="F:phosphotransferase activity, for other substituted phosphate groups"/>
    <property type="evidence" value="ECO:0007669"/>
    <property type="project" value="TreeGrafter"/>
</dbReference>
<dbReference type="AlphaFoldDB" id="A0A927CGF1"/>
<dbReference type="EMBL" id="JACXJA010000061">
    <property type="protein sequence ID" value="MBD2866502.1"/>
    <property type="molecule type" value="Genomic_DNA"/>
</dbReference>
<evidence type="ECO:0000256" key="1">
    <source>
        <dbReference type="ARBA" id="ARBA00006464"/>
    </source>
</evidence>
<accession>A0A927CGF1</accession>
<gene>
    <name evidence="4" type="ORF">IDH45_31480</name>
</gene>
<keyword evidence="2" id="KW-1133">Transmembrane helix</keyword>
<reference evidence="4" key="1">
    <citation type="submission" date="2020-09" db="EMBL/GenBank/DDBJ databases">
        <title>A novel bacterium of genus Paenibacillus, isolated from South China Sea.</title>
        <authorList>
            <person name="Huang H."/>
            <person name="Mo K."/>
            <person name="Hu Y."/>
        </authorList>
    </citation>
    <scope>NUCLEOTIDE SEQUENCE</scope>
    <source>
        <strain evidence="4">IB182363</strain>
    </source>
</reference>
<protein>
    <submittedName>
        <fullName evidence="4">Sugar transferase</fullName>
    </submittedName>
</protein>
<dbReference type="Pfam" id="PF02397">
    <property type="entry name" value="Bac_transf"/>
    <property type="match status" value="1"/>
</dbReference>
<comment type="caution">
    <text evidence="4">The sequence shown here is derived from an EMBL/GenBank/DDBJ whole genome shotgun (WGS) entry which is preliminary data.</text>
</comment>
<dbReference type="PANTHER" id="PTHR30576:SF20">
    <property type="entry name" value="QUINOVOSAMINEPHOSPHOTRANSFERAE-RELATED"/>
    <property type="match status" value="1"/>
</dbReference>